<dbReference type="PROSITE" id="PS51257">
    <property type="entry name" value="PROKAR_LIPOPROTEIN"/>
    <property type="match status" value="1"/>
</dbReference>
<name>A0A192H346_9LACO</name>
<dbReference type="OrthoDB" id="2312079at2"/>
<dbReference type="RefSeq" id="WP_068225166.1">
    <property type="nucleotide sequence ID" value="NZ_CP014623.1"/>
</dbReference>
<evidence type="ECO:0000313" key="2">
    <source>
        <dbReference type="Proteomes" id="UP000078582"/>
    </source>
</evidence>
<organism evidence="1 2">
    <name type="scientific">Loigolactobacillus backii</name>
    <dbReference type="NCBI Taxonomy" id="375175"/>
    <lineage>
        <taxon>Bacteria</taxon>
        <taxon>Bacillati</taxon>
        <taxon>Bacillota</taxon>
        <taxon>Bacilli</taxon>
        <taxon>Lactobacillales</taxon>
        <taxon>Lactobacillaceae</taxon>
        <taxon>Loigolactobacillus</taxon>
    </lineage>
</organism>
<dbReference type="EMBL" id="CP014873">
    <property type="protein sequence ID" value="ANK63239.1"/>
    <property type="molecule type" value="Genomic_DNA"/>
</dbReference>
<reference evidence="1 2" key="1">
    <citation type="submission" date="2016-03" db="EMBL/GenBank/DDBJ databases">
        <title>Pediococcus and Lactobacillus from brewery environment - whole genome sequencing and assembly.</title>
        <authorList>
            <person name="Behr J."/>
            <person name="Geissler A.J."/>
            <person name="Vogel R.F."/>
        </authorList>
    </citation>
    <scope>NUCLEOTIDE SEQUENCE [LARGE SCALE GENOMIC DNA]</scope>
    <source>
        <strain evidence="1 2">TMW 1.1989</strain>
    </source>
</reference>
<proteinExistence type="predicted"/>
<dbReference type="KEGG" id="lbt:AYR52_06280"/>
<evidence type="ECO:0000313" key="1">
    <source>
        <dbReference type="EMBL" id="ANK63239.1"/>
    </source>
</evidence>
<dbReference type="STRING" id="375175.AYR53_10960"/>
<sequence length="258" mass="29279">MRIVQRVFASLLYHRKYAGTLGIVTALFLVLGLSCLIIKDFQRSALNLFQVRLGMIDQHAANISKFPALRQIILVHETLMKNEQTIFVILLWALALIILVASTVSLIHRRSELIAYRLAGKNFTTISWQFALENVALFLLIYFVVVTLLLCLQTPFMALLERLNQRLFIDSLSTALTNLKDSPTAAGWDNLNRIFSNQVTPFNGHLLLFGGADLSSDFLTDYSQYFASILWRGGSIVFTASYLPALLYNWHISRTIFE</sequence>
<keyword evidence="2" id="KW-1185">Reference proteome</keyword>
<dbReference type="AlphaFoldDB" id="A0A192H346"/>
<protein>
    <submittedName>
        <fullName evidence="1">Uncharacterized protein</fullName>
    </submittedName>
</protein>
<dbReference type="GeneID" id="42982780"/>
<dbReference type="Proteomes" id="UP000078582">
    <property type="component" value="Chromosome"/>
</dbReference>
<gene>
    <name evidence="1" type="ORF">AYR53_10960</name>
</gene>
<accession>A0A192H346</accession>